<comment type="caution">
    <text evidence="2">The sequence shown here is derived from an EMBL/GenBank/DDBJ whole genome shotgun (WGS) entry which is preliminary data.</text>
</comment>
<dbReference type="RefSeq" id="WP_136933673.1">
    <property type="nucleotide sequence ID" value="NZ_SSMQ01000052.1"/>
</dbReference>
<feature type="compositionally biased region" description="Low complexity" evidence="1">
    <location>
        <begin position="43"/>
        <end position="52"/>
    </location>
</feature>
<organism evidence="2 3">
    <name type="scientific">Polyangium fumosum</name>
    <dbReference type="NCBI Taxonomy" id="889272"/>
    <lineage>
        <taxon>Bacteria</taxon>
        <taxon>Pseudomonadati</taxon>
        <taxon>Myxococcota</taxon>
        <taxon>Polyangia</taxon>
        <taxon>Polyangiales</taxon>
        <taxon>Polyangiaceae</taxon>
        <taxon>Polyangium</taxon>
    </lineage>
</organism>
<dbReference type="EMBL" id="SSMQ01000052">
    <property type="protein sequence ID" value="TKC99872.1"/>
    <property type="molecule type" value="Genomic_DNA"/>
</dbReference>
<evidence type="ECO:0000256" key="1">
    <source>
        <dbReference type="SAM" id="MobiDB-lite"/>
    </source>
</evidence>
<reference evidence="2 3" key="1">
    <citation type="submission" date="2019-04" db="EMBL/GenBank/DDBJ databases">
        <authorList>
            <person name="Li Y."/>
            <person name="Wang J."/>
        </authorList>
    </citation>
    <scope>NUCLEOTIDE SEQUENCE [LARGE SCALE GENOMIC DNA]</scope>
    <source>
        <strain evidence="2 3">DSM 14668</strain>
    </source>
</reference>
<accession>A0A4U1IZ05</accession>
<protein>
    <submittedName>
        <fullName evidence="2">Uncharacterized protein</fullName>
    </submittedName>
</protein>
<dbReference type="OrthoDB" id="5522474at2"/>
<gene>
    <name evidence="2" type="ORF">E8A74_36270</name>
</gene>
<evidence type="ECO:0000313" key="3">
    <source>
        <dbReference type="Proteomes" id="UP000309215"/>
    </source>
</evidence>
<dbReference type="AlphaFoldDB" id="A0A4U1IZ05"/>
<name>A0A4U1IZ05_9BACT</name>
<feature type="region of interest" description="Disordered" evidence="1">
    <location>
        <begin position="38"/>
        <end position="65"/>
    </location>
</feature>
<keyword evidence="3" id="KW-1185">Reference proteome</keyword>
<sequence>MNAPSEKTPRLFARIAAAALLLGILGFLVAAAQNDPSTPAPPAAGAAANAPAPTEPFGPAPAPPDPALVALLDGLTVGNEVNGWKVVNFYPTNESVVWVELQKGEIFFSVGIGPKGTGKPPPPIQTESYEVGYGMPKPRDAGIPAQEMTAAAEQVAARIRKREKEVPRPKGL</sequence>
<evidence type="ECO:0000313" key="2">
    <source>
        <dbReference type="EMBL" id="TKC99872.1"/>
    </source>
</evidence>
<feature type="region of interest" description="Disordered" evidence="1">
    <location>
        <begin position="116"/>
        <end position="142"/>
    </location>
</feature>
<dbReference type="Proteomes" id="UP000309215">
    <property type="component" value="Unassembled WGS sequence"/>
</dbReference>
<feature type="compositionally biased region" description="Pro residues" evidence="1">
    <location>
        <begin position="53"/>
        <end position="65"/>
    </location>
</feature>
<proteinExistence type="predicted"/>